<dbReference type="GO" id="GO:0052645">
    <property type="term" value="P:F420-0 metabolic process"/>
    <property type="evidence" value="ECO:0007669"/>
    <property type="project" value="UniProtKB-UniRule"/>
</dbReference>
<dbReference type="HAMAP" id="MF_01257">
    <property type="entry name" value="CofD"/>
    <property type="match status" value="1"/>
</dbReference>
<gene>
    <name evidence="4" type="primary">fbiA</name>
    <name evidence="3" type="synonym">cofD</name>
    <name evidence="4" type="ORF">MmiHf6_15220</name>
</gene>
<evidence type="ECO:0000256" key="3">
    <source>
        <dbReference type="HAMAP-Rule" id="MF_01257"/>
    </source>
</evidence>
<proteinExistence type="inferred from homology"/>
<dbReference type="EMBL" id="CP131059">
    <property type="protein sequence ID" value="WNY24193.1"/>
    <property type="molecule type" value="Genomic_DNA"/>
</dbReference>
<comment type="subunit">
    <text evidence="3">Homodimer.</text>
</comment>
<dbReference type="Gene3D" id="1.10.8.240">
    <property type="entry name" value="CofD-like domain"/>
    <property type="match status" value="1"/>
</dbReference>
<dbReference type="InterPro" id="IPR010115">
    <property type="entry name" value="FbiA/CofD"/>
</dbReference>
<protein>
    <recommendedName>
        <fullName evidence="3">2-phospho-L-lactate transferase</fullName>
        <ecNumber evidence="3">2.7.8.28</ecNumber>
    </recommendedName>
    <alternativeName>
        <fullName evidence="3">EPPG:FO PEP transferase</fullName>
    </alternativeName>
</protein>
<sequence>MIILSGGTGTPKLIDGFRQLIPDEEITVIVNTGEDIWSSEVFISPDIDTVLYLFAGILDKNKWWSIVDDTYNTYHQMKELGQNEILMLGDRDRAVNLVRTQMMKNGLTLTEATSEIAKRFKILANIVPMSDETVTCMVETPEGKIHFQEFWVTKKGAPEIISFEHVGAENARLSPAAKAALEKEDVVVIGPSNPMTSIGPILALPEMKEILKNRKVIAVSPIIGNAPVSGPAGKLMTAKGLEVSSKGVADLYKEFIDIFVYDIRDDILNPEEIEAMGISAISLDTMMTDEEKRVRLAKELMKLFKKDYK</sequence>
<comment type="cofactor">
    <cofactor evidence="3">
        <name>Mg(2+)</name>
        <dbReference type="ChEBI" id="CHEBI:18420"/>
    </cofactor>
</comment>
<name>A0AA96V1K2_9EURY</name>
<evidence type="ECO:0000256" key="1">
    <source>
        <dbReference type="ARBA" id="ARBA00022679"/>
    </source>
</evidence>
<comment type="function">
    <text evidence="3">Catalyzes the transfer of the 2-phospholactate moiety from (2S)-lactyl-2-diphospho-5'-guanosine to 7,8-didemethyl-8-hydroxy-5-deazariboflavin (FO) with the formation of oxidized coenzyme F420-0 and GMP.</text>
</comment>
<feature type="binding site" evidence="3">
    <location>
        <position position="48"/>
    </location>
    <ligand>
        <name>7,8-didemethyl-8-hydroxy-5-deazariboflavin</name>
        <dbReference type="ChEBI" id="CHEBI:59904"/>
    </ligand>
</feature>
<dbReference type="RefSeq" id="WP_316557367.1">
    <property type="nucleotide sequence ID" value="NZ_CP131059.1"/>
</dbReference>
<dbReference type="SUPFAM" id="SSF142338">
    <property type="entry name" value="CofD-like"/>
    <property type="match status" value="1"/>
</dbReference>
<comment type="pathway">
    <text evidence="3">Cofactor biosynthesis; coenzyme F420 biosynthesis.</text>
</comment>
<dbReference type="InterPro" id="IPR038136">
    <property type="entry name" value="CofD-like_dom_sf"/>
</dbReference>
<reference evidence="4 5" key="1">
    <citation type="submission" date="2023-07" db="EMBL/GenBank/DDBJ databases">
        <title>Closed genoem sequence of Methanomicrococcus sp. Hf6.</title>
        <authorList>
            <person name="Poehlein A."/>
            <person name="Protasov E."/>
            <person name="Platt K."/>
            <person name="Reeh H."/>
            <person name="Daniel R."/>
            <person name="Brune A."/>
        </authorList>
    </citation>
    <scope>NUCLEOTIDE SEQUENCE [LARGE SCALE GENOMIC DNA]</scope>
    <source>
        <strain evidence="4 5">Hf6</strain>
    </source>
</reference>
<keyword evidence="1 3" id="KW-0808">Transferase</keyword>
<dbReference type="NCBIfam" id="TIGR01819">
    <property type="entry name" value="F420_cofD"/>
    <property type="match status" value="1"/>
</dbReference>
<dbReference type="AlphaFoldDB" id="A0AA96V1K2"/>
<dbReference type="Proteomes" id="UP001302978">
    <property type="component" value="Chromosome"/>
</dbReference>
<evidence type="ECO:0000256" key="2">
    <source>
        <dbReference type="ARBA" id="ARBA00022842"/>
    </source>
</evidence>
<dbReference type="GO" id="GO:0043743">
    <property type="term" value="F:LPPG:FO 2-phospho-L-lactate transferase activity"/>
    <property type="evidence" value="ECO:0007669"/>
    <property type="project" value="UniProtKB-EC"/>
</dbReference>
<dbReference type="PANTHER" id="PTHR43007:SF1">
    <property type="entry name" value="2-PHOSPHO-L-LACTATE TRANSFERASE"/>
    <property type="match status" value="1"/>
</dbReference>
<evidence type="ECO:0000313" key="4">
    <source>
        <dbReference type="EMBL" id="WNY24193.1"/>
    </source>
</evidence>
<accession>A0AA96V1K2</accession>
<keyword evidence="5" id="KW-1185">Reference proteome</keyword>
<dbReference type="CDD" id="cd07186">
    <property type="entry name" value="CofD_like"/>
    <property type="match status" value="1"/>
</dbReference>
<comment type="catalytic activity">
    <reaction evidence="3">
        <text>(2S)-lactyl-2-diphospho-5'-guanosine + 7,8-didemethyl-8-hydroxy-5-deazariboflavin = oxidized coenzyme F420-0 + GMP + H(+)</text>
        <dbReference type="Rhea" id="RHEA:63444"/>
        <dbReference type="ChEBI" id="CHEBI:15378"/>
        <dbReference type="ChEBI" id="CHEBI:58115"/>
        <dbReference type="ChEBI" id="CHEBI:59435"/>
        <dbReference type="ChEBI" id="CHEBI:59904"/>
        <dbReference type="ChEBI" id="CHEBI:59907"/>
        <dbReference type="EC" id="2.7.8.28"/>
    </reaction>
</comment>
<comment type="caution">
    <text evidence="3">Lacks conserved residue(s) required for the propagation of feature annotation.</text>
</comment>
<dbReference type="Gene3D" id="3.40.50.10680">
    <property type="entry name" value="CofD-like domains"/>
    <property type="match status" value="1"/>
</dbReference>
<dbReference type="PANTHER" id="PTHR43007">
    <property type="entry name" value="2-PHOSPHO-L-LACTATE TRANSFERASE"/>
    <property type="match status" value="1"/>
</dbReference>
<dbReference type="Pfam" id="PF01933">
    <property type="entry name" value="CofD"/>
    <property type="match status" value="1"/>
</dbReference>
<organism evidence="4 5">
    <name type="scientific">Methanimicrococcus hongohii</name>
    <dbReference type="NCBI Taxonomy" id="3028295"/>
    <lineage>
        <taxon>Archaea</taxon>
        <taxon>Methanobacteriati</taxon>
        <taxon>Methanobacteriota</taxon>
        <taxon>Stenosarchaea group</taxon>
        <taxon>Methanomicrobia</taxon>
        <taxon>Methanosarcinales</taxon>
        <taxon>Methanosarcinaceae</taxon>
        <taxon>Methanimicrococcus</taxon>
    </lineage>
</organism>
<keyword evidence="2 3" id="KW-0460">Magnesium</keyword>
<comment type="similarity">
    <text evidence="3">Belongs to the CofD family.</text>
</comment>
<dbReference type="GO" id="GO:0000287">
    <property type="term" value="F:magnesium ion binding"/>
    <property type="evidence" value="ECO:0007669"/>
    <property type="project" value="InterPro"/>
</dbReference>
<dbReference type="KEGG" id="mehf:MmiHf6_15220"/>
<dbReference type="InterPro" id="IPR002882">
    <property type="entry name" value="CofD"/>
</dbReference>
<evidence type="ECO:0000313" key="5">
    <source>
        <dbReference type="Proteomes" id="UP001302978"/>
    </source>
</evidence>
<dbReference type="EC" id="2.7.8.28" evidence="3"/>
<dbReference type="GeneID" id="85196122"/>